<proteinExistence type="predicted"/>
<protein>
    <submittedName>
        <fullName evidence="2">Uncharacterized protein</fullName>
    </submittedName>
</protein>
<sequence>MFVKYISSRYSSAYSSRLDSSVSKSEAAHRLRAGARSALASIVSRDTTLVGRANMAAARAIDATMLSARVPARRGTHVLIPAMRLVVQRGQSAPMLSARSRRQHTHTDALFTAYRRCGTRQSHSSPHTHAYARDPAVASTNNLDKNLKLTPNLRRLDVGLAPLLNYNLALVRASMVYVPAGCGLMPTSGRWSSMLVLVHWLPISFATVPFSRISAEVAEANGKSASLQQARTDDGPNIPSGSTRPVVSEAIQVEFIRVNNKVRAALFQENRLVYVRFYWNIVQSPRQQKVLDNRLHQLLPSILMTFRQYKFLPLCKSFIRHEMIRPEKVARVARTAAAAAAASNESRHVRRRMRARETDSGAIADRPTHNRSRQISSSPQHDDTKETRICPSMDQFYKRKLIILQRLSVTPTLFATIAHEIKLSTGSFSIGYQETPKKFWSKSMTRSWGGLL</sequence>
<dbReference type="AlphaFoldDB" id="A0A6H5I070"/>
<evidence type="ECO:0000313" key="3">
    <source>
        <dbReference type="Proteomes" id="UP000479190"/>
    </source>
</evidence>
<evidence type="ECO:0000313" key="2">
    <source>
        <dbReference type="EMBL" id="CAB0028654.1"/>
    </source>
</evidence>
<feature type="non-terminal residue" evidence="2">
    <location>
        <position position="452"/>
    </location>
</feature>
<dbReference type="Proteomes" id="UP000479190">
    <property type="component" value="Unassembled WGS sequence"/>
</dbReference>
<evidence type="ECO:0000256" key="1">
    <source>
        <dbReference type="SAM" id="MobiDB-lite"/>
    </source>
</evidence>
<keyword evidence="3" id="KW-1185">Reference proteome</keyword>
<dbReference type="EMBL" id="CADCXV010000169">
    <property type="protein sequence ID" value="CAB0028654.1"/>
    <property type="molecule type" value="Genomic_DNA"/>
</dbReference>
<accession>A0A6H5I070</accession>
<organism evidence="2 3">
    <name type="scientific">Trichogramma brassicae</name>
    <dbReference type="NCBI Taxonomy" id="86971"/>
    <lineage>
        <taxon>Eukaryota</taxon>
        <taxon>Metazoa</taxon>
        <taxon>Ecdysozoa</taxon>
        <taxon>Arthropoda</taxon>
        <taxon>Hexapoda</taxon>
        <taxon>Insecta</taxon>
        <taxon>Pterygota</taxon>
        <taxon>Neoptera</taxon>
        <taxon>Endopterygota</taxon>
        <taxon>Hymenoptera</taxon>
        <taxon>Apocrita</taxon>
        <taxon>Proctotrupomorpha</taxon>
        <taxon>Chalcidoidea</taxon>
        <taxon>Trichogrammatidae</taxon>
        <taxon>Trichogramma</taxon>
    </lineage>
</organism>
<gene>
    <name evidence="2" type="ORF">TBRA_LOCUS799</name>
</gene>
<feature type="region of interest" description="Disordered" evidence="1">
    <location>
        <begin position="341"/>
        <end position="389"/>
    </location>
</feature>
<name>A0A6H5I070_9HYME</name>
<reference evidence="2 3" key="1">
    <citation type="submission" date="2020-02" db="EMBL/GenBank/DDBJ databases">
        <authorList>
            <person name="Ferguson B K."/>
        </authorList>
    </citation>
    <scope>NUCLEOTIDE SEQUENCE [LARGE SCALE GENOMIC DNA]</scope>
</reference>